<feature type="domain" description="Fibronectin type-III" evidence="20">
    <location>
        <begin position="1010"/>
        <end position="1106"/>
    </location>
</feature>
<evidence type="ECO:0000256" key="14">
    <source>
        <dbReference type="PROSITE-ProRule" id="PRU00460"/>
    </source>
</evidence>
<feature type="domain" description="Fibronectin type-III" evidence="20">
    <location>
        <begin position="4237"/>
        <end position="4321"/>
    </location>
</feature>
<feature type="domain" description="Laminin EGF-like" evidence="19">
    <location>
        <begin position="722"/>
        <end position="773"/>
    </location>
</feature>
<feature type="domain" description="Fibronectin type-III" evidence="20">
    <location>
        <begin position="1818"/>
        <end position="1911"/>
    </location>
</feature>
<evidence type="ECO:0000256" key="13">
    <source>
        <dbReference type="ARBA" id="ARBA00023292"/>
    </source>
</evidence>
<keyword evidence="16" id="KW-1133">Transmembrane helix</keyword>
<feature type="disulfide bond" evidence="14">
    <location>
        <begin position="550"/>
        <end position="559"/>
    </location>
</feature>
<sequence>MRWPQTFLWAALLVLSQCPNGASSQVRGNFPQMENIAAFKPVSTSPPRSTCGIPERSSFCQSPSSQRELTTCYQSFCIQECPYRSSTPPYAPLLLPAHSVFLNGLEEDGTPFDTQPLRARLLDIREDGAMWVGLSSNGKNSCLKLGLKCIRYYILYCFNREIVELYSGVLPKLHTQSECRCPHSHPRVHPLVERYCIPNAVDDTTNDRILRLNVNTHPLSYINDRDMGTTWVSKIMTKQELDEGVTITVNLANGQYQVFYVIVQFDGLLPESVRIQKRTLDFTETKNGTTTGQPWLDWQFMARNCSVFDMENNGPLLKPDSVNCLQLPSDVPFTGGNITFSLLTPQPNLRPGYNDFYNTPALQRMVHATQVRIHLSGQYHTSAAGVNQRHRYYAVKEITISGRCDCHGHADHCDTSLMPYRCLCLPESHTEGKNCQRCEPLYNDKPFRSGDQLQPMNCRPCQCHGHALSCHYDVRADDHPDEHYRGGGGICDNCMHNTAGTNCELCVSGFFRLEESDPASVDVCRPCDCNTAGTINGSMECAQVGGQCQCKAGTTGRRCADCLPGWYGLEASNVNGCVHCNCSDIGTISNSTGAVLNCNQDTGQCQCKPHVTGETTNSTLEMYELGFICVCLHESVCNSYTQVLSLFHAPGLSCDRCEFGYWNLSHPDGCVPCDCDPLGSLSPFCEPKGGQCECKPGVGGQRCDSCGSGLYGLRLEGSCAPCNCSQEGTVPGTDCDPYTGQCVCKEYVEGHRCDSCRHGYHTLEHRNSLGCLPCACDTSGTMPGGGCDMWTGQCPCREGVEGLLCTNCFYLSPDQTMCVDCNCHPMGASQRSCENQTGQCVCAHFSVGGRRCDQCRDMFFGFNPGLGRCQPCACDPVGSVNGSCHQDSGVCVCKLLVTGDKCDVCQPGARHLDPENLFGCSKAPFQQPPPVAFALSYSSIHLSWRPPDAPNSHRLNYTLVRDGQSLHSIQKSFEDTGLSPYINYTYWLITANVAGSTKSALASCQTLGAPPAADHLRLNLVGRPGPTTASFNWSTPRNDSGPVERFVLSSTESSSGAEPIIHYTGLSTEAVASGLKPFTQYTVELEACSSGGCTSTPPLSLLTASAPPQNQPPPRVSATGPHTLHVSWEPPSHPNGVITKYEVFLRGPLDSQDRSSSAVERKVFFSSGWLDSSVPPQIQEPTSGTVSPPESSTVVSGLQAFSTYQLRVVSANMAGNVTSGWTTARTAEGVPEFMAPPEVSALSSSSLRVKWSTAEGRGVIARGQISEYRVNLITEQNNNPYAPPVVSQVLHKVGPSSQPVYIVKGLKPYYMYNFTVTLCTKTGCITSLPSTGRTLPAAPTGLSPPRLLPINETTIQIDWNPPAQLNGPHPLYQVERTDVSLSDPQVPVVRGTRFPGNSFYQFPSDTLPVNTDFTGVELSFRTLSPDGLLFSAFSPGHQEEFLAIQIKNGRPYFLFDPQGSAVAVSVQSDGGRRYNDGRWHHIIATRRGAVGTIVVNNQYRGNASASSGSTIIGENTGVFVGGLPEDFTLLREDSGKFGFSGCLRDVRFKMTDSPSEEWKSLDWARAVKKVEAYENWEGCPSETVHGAHFLGHGFLELGRDVFSGGQDFDILMDFRTDQLNALLLFAYNTQTEDYMLVELEAGLLSFILASEGHVTELSMWVGLSYCDGDWKQFSLAKRGSLISAAVDDWAEETRAVGGPVSLRVDSPLYLGGVPMELVHPALDNDETNPPVSQSVNLSVASRRSVRVYLDGCPVGESRYNCRGNDSVLVYSGRQTQATDYNLQPFTEYLYRFVALAAGGWAAGPWQRGRTRGKVPRSVPPPTTVQSLNGFSAMVSWMPPTGDIRGLIDRYELKAYNRDHPELPPVEAVYLANGNFTGVLSGLTPSTQYTITVSACSPIGCSESLHNDSSDDNDLRSSLGVYSTHVVALSACTSAGCTNSSQVTMLTAQLPPGPLQAPNLTLLDSRTVLVEWSRPSQVNGVLEFYSIFLSRDGAEPVLVYNSSELWEDYTLRNLTPGTGYTITVAACTGGGCTLSPPSQAQTEESTPENVPAPLVTPLSPHELNVSWTPPDTPNGIITSYSLWLDGVPLLNSSSSRMFFVVKGLSPWSRHALRLQACTSQGCGKGPVVEMRTLETAPEGPILLELTNHSSRSVRARWTAPPKPNGNLSYTLYYKSKGNKVLFSIKMKINSSSLFLTVLSHCLSPPPISLSPSPLLFLTAPDGLSPPTLAHATSASLNVSWSAPLHSNAPGPLLYSLQMRTSPQRAHGERGRENNATDMFSYHVEGLSPYTHYLFRVVVSHAHGQTAGPWATLFTAEDRPEPVHSPTVSGLHPRSVTVTWLPPSQPNGIITNYTLYLKPSSVSSSNSSLGPKLSLFPSTEGVFPNLDHNLIPTSIGVEACTSVGCSVSAIPRHFRTLPAPPEGVPAPHLYSDTPTSVLLSWGAPEWSNGPLEWLIDRRVAGTKQVSTVGHLPPDPPPLSFLDSSSALSPWTSYQYRLVLENQAGPWVSITTRPSRPAGLSPPEVKVLGPESLQVTWSAPLIPNGEIHGYEIRLPEPRLFHDSGNASELNTTITDLVPYTNYSISVLACSKGGGHVGGCTESLPTTATTLPTHPQGLSPLSVVAISESFLAISWQPPSRPNGPNIRYKLLRRKTHQPLAIGAAPTVAAPSPPHPEDLHRWLHVYSGTKLFYQDKGLSRFTSYEYQLLVYNDVGHSAGEIVPAVTMAGIPQHTPSLSAHAINHTAVYVNWTQPSLQDLQGKVESYFLTIESLQSSQISTLPPESISTVICDLWPSTTYLVSLQVSNGAHNTTKAIVNITTEDGEPDGMSAPEVVPVNSSTVRVLWFPPLQPNGAITGYYIYVNEHLHGSVDNSSGSYLLGDLLPFTIYNVQVEVCTVYACVRSNVTQTTTVEDLPADLAPPRTQVIRARTVRLDWSHPGRPNGIMQGYEVLRRTLRSCAVGLCDMIGCFSPDSHMFLCGFCSVPISQVCCSGLLHTKKPHYHCCEDSYRSFSNSSDPICCNGKLLPALLDHQCCGGYYVQVKTYEYCCPDPSQGRVSVGLGDSCCGAFPYSRKFGQLCCSGSLHDGYGVQCCGGRIVHDTLVCCGDAVKGEVHVYNAGFVCCGQEYVNSSTTLCCVGNDGYPTMHPAGNATVTLQCCGSKVIRQEEKCCNGIGYDPQRHVCADRPTPGLSIQGTVCPVAAASTAYCGSCDLDPSTAACTWVLSAHSAPETPSTLRSPSITSTQETFTVLSTHTNKSDNAYKTPFTTYEYRVMGWNSFGRGFSDVTTVTTSEDKPWGVAPPRWSRLGERNDIIQLQWQAPARPNGNVTHYVILRDGQERYRGDETSFIDVGGIKPFRGYSYQLRACNRAGCTDSAQVVAVTAQGIPEGVQPPVVTPLSFSSLHVSWSEPGRPNGIIQRYHLNRTGVGTIVTHTDGVRSYTVTGLQPHTDYSFVLVACTAVGCGASLPSTGRTLQATPAGVWSRPRHLIINTSAVELYWDAPSQPNGHISQYRLNRDGRTIFTGHHRDQNYTDTGLLPNHRYVYELEASTAGGTGVSDKYVIQTPVSCPTGIPPPYNVTVSSPHTISLAWAPPGEYISQFLNYNILLNPGSDGAIKHDAGRELHLTVFDLEPFTTYYVRVQACQIGKYLSGVSVRTLEAAPEGLSPPTIKAAGANVLEIHWSPPEKPNGLITSYHIYRRPVGTEEELLVFIWSSGPLEFFDASPALQPFSYFQYRVRAHNSKGSVLSQWALARTLEAEPQHMAPPTVTPTGAYSVHLRWREPEQPNGLITHYRLVYKKHQQDPTLNSTTVTALTVEGSLLEATVYGFEPYSQYSVRVEAVNGAGSVSSPWVDIRTLEASPAGLGNFTVEQGEQGRALLLSWDQPRAPNGVITMYNLYSEGNLEFSGLSRHFLFRRLEPWTTYALTLEACTSAGCTRTPPQHITTAAAPPAFQPPPRPLSVGADHVSLTWVPPAQPNGPIGEYFLLGRSLEEMGKGRSNEQDIERGKVCGTEPSPQKTNTFSFTVTGLRPWTQYEFSVRTHNPAGQTQSSWVTVKTRQAPPRGLAPPKVSHLQGRPSELWVSWTPPLEPNGVLQSYRIQRNNLSFSFSFDPTVLSYRDEDLQPYSAYSYAITACTSEGCLTSPHTNITTLEAPPASVEVPMVDSITSNSLNISWSKPLLQNGEVTEYVLQLNSKEVYRGTDRNTVLSELQPHTSYQLVLLACTSGGCTTSTTMSTVTEEAPPTGMAAPSLKVTGSESAEITWRPPEHPNGIITGYELRRDGEVIYIGAETRYHDFTLLPNVEYTYTVRANNSRGSVSSTEATAKTHPSAPSGVSLPILTPLGPRTMRVQWATPARPNGDIVSYTVYQRDPVQLSITSTRFSVSMNTNIVENLYEVRVEACTLLGCSSSDWSSVLTLEAPPAGQTALLLDLQPDDHTGLQTTFLLTWSPPAEPNGRVLHYEVYRRLDRTTDTQESDAGTLVYRNISTTYKDEGLEPYTLFHYQVWAVNSAGRTGSPWTNGRTGPAPPEGVGPPVFRRVAATSAVVDIQPPARPNGIVSLYRVFSLNRSNHTLLSEGTSHQQTLYGLRPYTQYWVGVEACTCYQCCSQGPLSELHTLAAPPTQQPPPHPVTLTSRSVQLNWDEPLAPNGVIESFEVHLRSSCPQPPQPVPLPCVEGPIEISYFGTSRSSNVTGLQPYSTYKLRVACFNKMGSTVSNWTTVTTLSEAPQYVAPFSVGSNLTAIWLDWAGSFSLNGYLKEYSVTESQLRVYTGFYSFHHIPRTSQKSESTYTSSTKVQLKQGGNMERINKYSTFYSELWFILLLALLGLFLLAILLGLVLQRYLNTTCRMVTEQKKTQPKNKTWIERCKMNIISQGLADTKVVGSGSRFSPMSVLRVPSQTDLSKAYSQHSLHRSVSQLIDRKSLMMEEGSWDNPLGHDSGLYVEEDEFVDAIKALNSGKKEHTMFTDTHL</sequence>
<dbReference type="FunFam" id="2.60.40.10:FF:001285">
    <property type="entry name" value="Usherin"/>
    <property type="match status" value="1"/>
</dbReference>
<evidence type="ECO:0000256" key="17">
    <source>
        <dbReference type="SAM" id="SignalP"/>
    </source>
</evidence>
<dbReference type="PANTHER" id="PTHR46957:SF7">
    <property type="entry name" value="USHERIN"/>
    <property type="match status" value="1"/>
</dbReference>
<dbReference type="PROSITE" id="PS01248">
    <property type="entry name" value="EGF_LAM_1"/>
    <property type="match status" value="1"/>
</dbReference>
<dbReference type="SMART" id="SM00282">
    <property type="entry name" value="LamG"/>
    <property type="match status" value="2"/>
</dbReference>
<feature type="domain" description="Fibronectin type-III" evidence="20">
    <location>
        <begin position="1950"/>
        <end position="2048"/>
    </location>
</feature>
<feature type="domain" description="Fibronectin type-III" evidence="20">
    <location>
        <begin position="3566"/>
        <end position="3653"/>
    </location>
</feature>
<feature type="domain" description="Fibronectin type-III" evidence="20">
    <location>
        <begin position="4322"/>
        <end position="4414"/>
    </location>
</feature>
<keyword evidence="12" id="KW-0966">Cell projection</keyword>
<feature type="domain" description="Fibronectin type-III" evidence="20">
    <location>
        <begin position="2221"/>
        <end position="2319"/>
    </location>
</feature>
<dbReference type="SMART" id="SM00180">
    <property type="entry name" value="EGF_Lam"/>
    <property type="match status" value="9"/>
</dbReference>
<dbReference type="InterPro" id="IPR013320">
    <property type="entry name" value="ConA-like_dom_sf"/>
</dbReference>
<evidence type="ECO:0000256" key="11">
    <source>
        <dbReference type="ARBA" id="ARBA00023180"/>
    </source>
</evidence>
<evidence type="ECO:0000259" key="18">
    <source>
        <dbReference type="PROSITE" id="PS50025"/>
    </source>
</evidence>
<accession>A0A3Q1J268</accession>
<proteinExistence type="predicted"/>
<feature type="domain" description="Fibronectin type-III" evidence="20">
    <location>
        <begin position="3475"/>
        <end position="3561"/>
    </location>
</feature>
<dbReference type="FunFam" id="2.60.40.10:FF:001716">
    <property type="entry name" value="Usherin"/>
    <property type="match status" value="1"/>
</dbReference>
<keyword evidence="23" id="KW-1185">Reference proteome</keyword>
<feature type="domain" description="Fibronectin type-III" evidence="20">
    <location>
        <begin position="4612"/>
        <end position="4716"/>
    </location>
</feature>
<dbReference type="CDD" id="cd00063">
    <property type="entry name" value="FN3"/>
    <property type="match status" value="30"/>
</dbReference>
<evidence type="ECO:0000256" key="7">
    <source>
        <dbReference type="ARBA" id="ARBA00022869"/>
    </source>
</evidence>
<keyword evidence="11" id="KW-0325">Glycoprotein</keyword>
<comment type="caution">
    <text evidence="14">Lacks conserved residue(s) required for the propagation of feature annotation.</text>
</comment>
<feature type="domain" description="Laminin EGF-like" evidence="19">
    <location>
        <begin position="673"/>
        <end position="721"/>
    </location>
</feature>
<feature type="disulfide bond" evidence="14">
    <location>
        <begin position="673"/>
        <end position="685"/>
    </location>
</feature>
<feature type="region of interest" description="Disordered" evidence="15">
    <location>
        <begin position="4304"/>
        <end position="4329"/>
    </location>
</feature>
<feature type="domain" description="Laminin EGF-like" evidence="19">
    <location>
        <begin position="872"/>
        <end position="922"/>
    </location>
</feature>
<dbReference type="CDD" id="cd00055">
    <property type="entry name" value="EGF_Lam"/>
    <property type="match status" value="9"/>
</dbReference>
<feature type="domain" description="Fibronectin type-III" evidence="20">
    <location>
        <begin position="3856"/>
        <end position="3944"/>
    </location>
</feature>
<dbReference type="FunFam" id="2.60.40.10:FF:001004">
    <property type="entry name" value="Usherin"/>
    <property type="match status" value="1"/>
</dbReference>
<dbReference type="FunFam" id="2.10.25.10:FF:000084">
    <property type="entry name" value="Laminin subunit alpha 3"/>
    <property type="match status" value="1"/>
</dbReference>
<dbReference type="FunFam" id="2.60.40.10:FF:001030">
    <property type="entry name" value="Usherin"/>
    <property type="match status" value="1"/>
</dbReference>
<dbReference type="SUPFAM" id="SSF49899">
    <property type="entry name" value="Concanavalin A-like lectins/glucanases"/>
    <property type="match status" value="2"/>
</dbReference>
<feature type="disulfide bond" evidence="14">
    <location>
        <begin position="821"/>
        <end position="833"/>
    </location>
</feature>
<reference evidence="22" key="1">
    <citation type="submission" date="2021-04" db="EMBL/GenBank/DDBJ databases">
        <authorList>
            <consortium name="Wellcome Sanger Institute Data Sharing"/>
        </authorList>
    </citation>
    <scope>NUCLEOTIDE SEQUENCE [LARGE SCALE GENOMIC DNA]</scope>
</reference>
<dbReference type="FunFam" id="2.60.40.10:FF:001100">
    <property type="entry name" value="Usherin"/>
    <property type="match status" value="1"/>
</dbReference>
<feature type="domain" description="Fibronectin type-III" evidence="20">
    <location>
        <begin position="2516"/>
        <end position="2609"/>
    </location>
</feature>
<keyword evidence="16" id="KW-0472">Membrane</keyword>
<dbReference type="Pfam" id="PF00053">
    <property type="entry name" value="EGF_laminin"/>
    <property type="match status" value="9"/>
</dbReference>
<evidence type="ECO:0000313" key="22">
    <source>
        <dbReference type="Ensembl" id="ENSATEP00000028732.1"/>
    </source>
</evidence>
<dbReference type="Gene3D" id="2.60.40.10">
    <property type="entry name" value="Immunoglobulins"/>
    <property type="match status" value="30"/>
</dbReference>
<feature type="domain" description="Fibronectin type-III" evidence="20">
    <location>
        <begin position="2418"/>
        <end position="2515"/>
    </location>
</feature>
<keyword evidence="7" id="KW-0084">Basement membrane</keyword>
<feature type="domain" description="Laminin EGF-like" evidence="19">
    <location>
        <begin position="527"/>
        <end position="579"/>
    </location>
</feature>
<feature type="domain" description="Fibronectin type-III" evidence="20">
    <location>
        <begin position="3755"/>
        <end position="3855"/>
    </location>
</feature>
<dbReference type="InterPro" id="IPR003961">
    <property type="entry name" value="FN3_dom"/>
</dbReference>
<keyword evidence="4" id="KW-0272">Extracellular matrix</keyword>
<dbReference type="PROSITE" id="PS50853">
    <property type="entry name" value="FN3"/>
    <property type="match status" value="29"/>
</dbReference>
<dbReference type="Gene3D" id="2.60.120.200">
    <property type="match status" value="2"/>
</dbReference>
<feature type="disulfide bond" evidence="14">
    <location>
        <begin position="744"/>
        <end position="753"/>
    </location>
</feature>
<evidence type="ECO:0000256" key="8">
    <source>
        <dbReference type="ARBA" id="ARBA00022889"/>
    </source>
</evidence>
<dbReference type="InterPro" id="IPR050713">
    <property type="entry name" value="RTP_Phos/Ushers"/>
</dbReference>
<feature type="domain" description="Fibronectin type-III" evidence="20">
    <location>
        <begin position="4149"/>
        <end position="4236"/>
    </location>
</feature>
<feature type="domain" description="Fibronectin type-III" evidence="20">
    <location>
        <begin position="1107"/>
        <end position="1233"/>
    </location>
</feature>
<name>A0A3Q1J268_ANATE</name>
<feature type="chain" id="PRO_5018747855" evidence="17">
    <location>
        <begin position="25"/>
        <end position="4960"/>
    </location>
</feature>
<dbReference type="SMART" id="SM00060">
    <property type="entry name" value="FN3"/>
    <property type="match status" value="31"/>
</dbReference>
<gene>
    <name evidence="22" type="primary">USH2A</name>
</gene>
<feature type="domain" description="Fibronectin type-III" evidence="20">
    <location>
        <begin position="2726"/>
        <end position="2819"/>
    </location>
</feature>
<feature type="domain" description="Laminin G" evidence="18">
    <location>
        <begin position="1389"/>
        <end position="1579"/>
    </location>
</feature>
<evidence type="ECO:0000256" key="2">
    <source>
        <dbReference type="ARBA" id="ARBA00004316"/>
    </source>
</evidence>
<feature type="disulfide bond" evidence="14">
    <location>
        <begin position="694"/>
        <end position="703"/>
    </location>
</feature>
<dbReference type="Gene3D" id="2.10.25.10">
    <property type="entry name" value="Laminin"/>
    <property type="match status" value="8"/>
</dbReference>
<dbReference type="GO" id="GO:0007155">
    <property type="term" value="P:cell adhesion"/>
    <property type="evidence" value="ECO:0007669"/>
    <property type="project" value="UniProtKB-KW"/>
</dbReference>
<dbReference type="GeneTree" id="ENSGT00940000158456"/>
<dbReference type="Ensembl" id="ENSATET00000029176.3">
    <property type="protein sequence ID" value="ENSATEP00000028732.1"/>
    <property type="gene ID" value="ENSATEG00000019624.3"/>
</dbReference>
<dbReference type="InterPro" id="IPR013783">
    <property type="entry name" value="Ig-like_fold"/>
</dbReference>
<feature type="domain" description="Fibronectin type-III" evidence="20">
    <location>
        <begin position="3947"/>
        <end position="4055"/>
    </location>
</feature>
<organism evidence="22 23">
    <name type="scientific">Anabas testudineus</name>
    <name type="common">Climbing perch</name>
    <name type="synonym">Anthias testudineus</name>
    <dbReference type="NCBI Taxonomy" id="64144"/>
    <lineage>
        <taxon>Eukaryota</taxon>
        <taxon>Metazoa</taxon>
        <taxon>Chordata</taxon>
        <taxon>Craniata</taxon>
        <taxon>Vertebrata</taxon>
        <taxon>Euteleostomi</taxon>
        <taxon>Actinopterygii</taxon>
        <taxon>Neopterygii</taxon>
        <taxon>Teleostei</taxon>
        <taxon>Neoteleostei</taxon>
        <taxon>Acanthomorphata</taxon>
        <taxon>Anabantaria</taxon>
        <taxon>Anabantiformes</taxon>
        <taxon>Anabantoidei</taxon>
        <taxon>Anabantidae</taxon>
        <taxon>Anabas</taxon>
    </lineage>
</organism>
<dbReference type="InterPro" id="IPR002049">
    <property type="entry name" value="LE_dom"/>
</dbReference>
<dbReference type="FunFam" id="2.60.40.10:FF:000819">
    <property type="entry name" value="Usherin"/>
    <property type="match status" value="1"/>
</dbReference>
<dbReference type="FunFam" id="2.10.25.10:FF:000275">
    <property type="entry name" value="usherin"/>
    <property type="match status" value="1"/>
</dbReference>
<dbReference type="PANTHER" id="PTHR46957">
    <property type="entry name" value="CYTOKINE RECEPTOR"/>
    <property type="match status" value="1"/>
</dbReference>
<keyword evidence="6" id="KW-0677">Repeat</keyword>
<feature type="domain" description="Fibronectin type-III" evidence="20">
    <location>
        <begin position="3292"/>
        <end position="3380"/>
    </location>
</feature>
<feature type="region of interest" description="Disordered" evidence="15">
    <location>
        <begin position="3990"/>
        <end position="4012"/>
    </location>
</feature>
<dbReference type="OrthoDB" id="5984158at2759"/>
<feature type="domain" description="Fibronectin type-III" evidence="20">
    <location>
        <begin position="4056"/>
        <end position="4148"/>
    </location>
</feature>
<evidence type="ECO:0000256" key="9">
    <source>
        <dbReference type="ARBA" id="ARBA00023054"/>
    </source>
</evidence>
<evidence type="ECO:0000256" key="5">
    <source>
        <dbReference type="ARBA" id="ARBA00022729"/>
    </source>
</evidence>
<evidence type="ECO:0000256" key="15">
    <source>
        <dbReference type="SAM" id="MobiDB-lite"/>
    </source>
</evidence>
<dbReference type="PRINTS" id="PR00011">
    <property type="entry name" value="EGFLAMININ"/>
</dbReference>
<feature type="signal peptide" evidence="17">
    <location>
        <begin position="1"/>
        <end position="24"/>
    </location>
</feature>
<dbReference type="InterPro" id="IPR001791">
    <property type="entry name" value="Laminin_G"/>
</dbReference>
<feature type="domain" description="Fibronectin type-III" evidence="20">
    <location>
        <begin position="2320"/>
        <end position="2417"/>
    </location>
</feature>
<protein>
    <submittedName>
        <fullName evidence="22">Uncharacterized protein</fullName>
    </submittedName>
</protein>
<evidence type="ECO:0000256" key="1">
    <source>
        <dbReference type="ARBA" id="ARBA00004302"/>
    </source>
</evidence>
<dbReference type="SUPFAM" id="SSF49265">
    <property type="entry name" value="Fibronectin type III"/>
    <property type="match status" value="21"/>
</dbReference>
<feature type="domain" description="Fibronectin type-III" evidence="20">
    <location>
        <begin position="1235"/>
        <end position="1340"/>
    </location>
</feature>
<feature type="domain" description="Laminin G" evidence="18">
    <location>
        <begin position="1584"/>
        <end position="1752"/>
    </location>
</feature>
<feature type="domain" description="Fibronectin type-III" evidence="20">
    <location>
        <begin position="2823"/>
        <end position="2913"/>
    </location>
</feature>
<dbReference type="Proteomes" id="UP000265040">
    <property type="component" value="Chromosome 3"/>
</dbReference>
<evidence type="ECO:0000256" key="16">
    <source>
        <dbReference type="SAM" id="Phobius"/>
    </source>
</evidence>
<evidence type="ECO:0000259" key="21">
    <source>
        <dbReference type="PROSITE" id="PS51117"/>
    </source>
</evidence>
<feature type="domain" description="Laminin N-terminal" evidence="21">
    <location>
        <begin position="153"/>
        <end position="403"/>
    </location>
</feature>
<feature type="disulfide bond" evidence="14">
    <location>
        <begin position="675"/>
        <end position="692"/>
    </location>
</feature>
<feature type="domain" description="Fibronectin type-III" evidence="20">
    <location>
        <begin position="2049"/>
        <end position="2137"/>
    </location>
</feature>
<keyword evidence="3" id="KW-0964">Secreted</keyword>
<dbReference type="FunFam" id="2.60.40.10:FF:001379">
    <property type="entry name" value="Usherin"/>
    <property type="match status" value="1"/>
</dbReference>
<feature type="compositionally biased region" description="Basic and acidic residues" evidence="15">
    <location>
        <begin position="3990"/>
        <end position="4000"/>
    </location>
</feature>
<dbReference type="GO" id="GO:0005604">
    <property type="term" value="C:basement membrane"/>
    <property type="evidence" value="ECO:0007669"/>
    <property type="project" value="UniProtKB-SubCell"/>
</dbReference>
<keyword evidence="13 14" id="KW-0424">Laminin EGF-like domain</keyword>
<comment type="subcellular location">
    <subcellularLocation>
        <location evidence="2">Cell projection</location>
    </subcellularLocation>
    <subcellularLocation>
        <location evidence="1">Secreted</location>
        <location evidence="1">Extracellular space</location>
        <location evidence="1">Extracellular matrix</location>
        <location evidence="1">Basement membrane</location>
    </subcellularLocation>
</comment>
<dbReference type="Pfam" id="PF02210">
    <property type="entry name" value="Laminin_G_2"/>
    <property type="match status" value="2"/>
</dbReference>
<feature type="transmembrane region" description="Helical" evidence="16">
    <location>
        <begin position="4807"/>
        <end position="4829"/>
    </location>
</feature>
<keyword evidence="8" id="KW-0130">Cell adhesion</keyword>
<evidence type="ECO:0000313" key="23">
    <source>
        <dbReference type="Proteomes" id="UP000265040"/>
    </source>
</evidence>
<feature type="disulfide bond" evidence="14">
    <location>
        <begin position="855"/>
        <end position="869"/>
    </location>
</feature>
<dbReference type="CDD" id="cd00110">
    <property type="entry name" value="LamG"/>
    <property type="match status" value="2"/>
</dbReference>
<evidence type="ECO:0000256" key="4">
    <source>
        <dbReference type="ARBA" id="ARBA00022530"/>
    </source>
</evidence>
<feature type="domain" description="Fibronectin type-III" evidence="20">
    <location>
        <begin position="4521"/>
        <end position="4610"/>
    </location>
</feature>
<feature type="domain" description="Fibronectin type-III" evidence="20">
    <location>
        <begin position="3383"/>
        <end position="3474"/>
    </location>
</feature>
<reference evidence="22" key="3">
    <citation type="submission" date="2025-09" db="UniProtKB">
        <authorList>
            <consortium name="Ensembl"/>
        </authorList>
    </citation>
    <scope>IDENTIFICATION</scope>
</reference>
<dbReference type="PROSITE" id="PS50027">
    <property type="entry name" value="EGF_LAM_2"/>
    <property type="match status" value="5"/>
</dbReference>
<dbReference type="FunFam" id="2.10.25.10:FF:000090">
    <property type="entry name" value="laminin subunit alpha"/>
    <property type="match status" value="2"/>
</dbReference>
<feature type="domain" description="Fibronectin type-III" evidence="20">
    <location>
        <begin position="4419"/>
        <end position="4520"/>
    </location>
</feature>
<feature type="disulfide bond" evidence="14">
    <location>
        <begin position="823"/>
        <end position="840"/>
    </location>
</feature>
<feature type="disulfide bond" evidence="14">
    <location>
        <begin position="874"/>
        <end position="891"/>
    </location>
</feature>
<evidence type="ECO:0000259" key="19">
    <source>
        <dbReference type="PROSITE" id="PS50027"/>
    </source>
</evidence>
<dbReference type="OMA" id="LYMDGML"/>
<dbReference type="FunFam" id="2.60.40.10:FF:001168">
    <property type="entry name" value="Usherin"/>
    <property type="match status" value="1"/>
</dbReference>
<dbReference type="GO" id="GO:0042995">
    <property type="term" value="C:cell projection"/>
    <property type="evidence" value="ECO:0007669"/>
    <property type="project" value="UniProtKB-SubCell"/>
</dbReference>
<dbReference type="STRING" id="64144.ENSATEP00000028732"/>
<feature type="disulfide bond" evidence="14">
    <location>
        <begin position="893"/>
        <end position="902"/>
    </location>
</feature>
<evidence type="ECO:0000256" key="3">
    <source>
        <dbReference type="ARBA" id="ARBA00022525"/>
    </source>
</evidence>
<keyword evidence="10 14" id="KW-1015">Disulfide bond</keyword>
<dbReference type="InterPro" id="IPR036116">
    <property type="entry name" value="FN3_sf"/>
</dbReference>
<dbReference type="FunFam" id="2.60.40.10:FF:001211">
    <property type="entry name" value="Usherin"/>
    <property type="match status" value="1"/>
</dbReference>
<evidence type="ECO:0000256" key="6">
    <source>
        <dbReference type="ARBA" id="ARBA00022737"/>
    </source>
</evidence>
<dbReference type="PROSITE" id="PS50025">
    <property type="entry name" value="LAM_G_DOMAIN"/>
    <property type="match status" value="2"/>
</dbReference>
<keyword evidence="9" id="KW-0175">Coiled coil</keyword>
<dbReference type="SMART" id="SM00136">
    <property type="entry name" value="LamNT"/>
    <property type="match status" value="1"/>
</dbReference>
<dbReference type="FunFam" id="2.60.40.10:FF:001176">
    <property type="entry name" value="Usherin"/>
    <property type="match status" value="2"/>
</dbReference>
<reference evidence="22" key="2">
    <citation type="submission" date="2025-08" db="UniProtKB">
        <authorList>
            <consortium name="Ensembl"/>
        </authorList>
    </citation>
    <scope>IDENTIFICATION</scope>
</reference>
<feature type="domain" description="Fibronectin type-III" evidence="20">
    <location>
        <begin position="928"/>
        <end position="1009"/>
    </location>
</feature>
<evidence type="ECO:0000256" key="10">
    <source>
        <dbReference type="ARBA" id="ARBA00023157"/>
    </source>
</evidence>
<dbReference type="Gene3D" id="2.60.120.260">
    <property type="entry name" value="Galactose-binding domain-like"/>
    <property type="match status" value="1"/>
</dbReference>
<feature type="compositionally biased region" description="Polar residues" evidence="15">
    <location>
        <begin position="4304"/>
        <end position="4315"/>
    </location>
</feature>
<dbReference type="Pfam" id="PF00041">
    <property type="entry name" value="fn3"/>
    <property type="match status" value="16"/>
</dbReference>
<evidence type="ECO:0000256" key="12">
    <source>
        <dbReference type="ARBA" id="ARBA00023273"/>
    </source>
</evidence>
<dbReference type="InterPro" id="IPR008211">
    <property type="entry name" value="Laminin_N"/>
</dbReference>
<feature type="disulfide bond" evidence="14">
    <location>
        <begin position="872"/>
        <end position="884"/>
    </location>
</feature>
<dbReference type="FunFam" id="2.10.25.10:FF:000011">
    <property type="entry name" value="Cadherin EGF LAG seven-pass G-type receptor"/>
    <property type="match status" value="1"/>
</dbReference>
<feature type="domain" description="Fibronectin type-III" evidence="20">
    <location>
        <begin position="3657"/>
        <end position="3751"/>
    </location>
</feature>
<feature type="domain" description="Fibronectin type-III" evidence="20">
    <location>
        <begin position="2613"/>
        <end position="2724"/>
    </location>
</feature>
<dbReference type="PROSITE" id="PS51117">
    <property type="entry name" value="LAMININ_NTER"/>
    <property type="match status" value="1"/>
</dbReference>
<feature type="domain" description="Laminin EGF-like" evidence="19">
    <location>
        <begin position="821"/>
        <end position="871"/>
    </location>
</feature>
<dbReference type="SUPFAM" id="SSF57196">
    <property type="entry name" value="EGF/Laminin"/>
    <property type="match status" value="5"/>
</dbReference>
<dbReference type="InParanoid" id="A0A3Q1J268"/>
<evidence type="ECO:0000259" key="20">
    <source>
        <dbReference type="PROSITE" id="PS50853"/>
    </source>
</evidence>
<keyword evidence="16" id="KW-0812">Transmembrane</keyword>
<keyword evidence="5 17" id="KW-0732">Signal</keyword>